<dbReference type="InterPro" id="IPR050807">
    <property type="entry name" value="TransReg_Diox_bact_type"/>
</dbReference>
<organism evidence="3 4">
    <name type="scientific">Holzapfeliella saturejae</name>
    <dbReference type="NCBI Taxonomy" id="3082953"/>
    <lineage>
        <taxon>Bacteria</taxon>
        <taxon>Bacillati</taxon>
        <taxon>Bacillota</taxon>
        <taxon>Bacilli</taxon>
        <taxon>Lactobacillales</taxon>
        <taxon>Lactobacillaceae</taxon>
        <taxon>Holzapfeliella</taxon>
    </lineage>
</organism>
<dbReference type="SUPFAM" id="SSF47413">
    <property type="entry name" value="lambda repressor-like DNA-binding domains"/>
    <property type="match status" value="1"/>
</dbReference>
<protein>
    <submittedName>
        <fullName evidence="3">Helix-turn-helix transcriptional regulator</fullName>
    </submittedName>
</protein>
<dbReference type="PANTHER" id="PTHR46797">
    <property type="entry name" value="HTH-TYPE TRANSCRIPTIONAL REGULATOR"/>
    <property type="match status" value="1"/>
</dbReference>
<name>A0ABU8SHH2_9LACO</name>
<dbReference type="PANTHER" id="PTHR46797:SF1">
    <property type="entry name" value="METHYLPHOSPHONATE SYNTHASE"/>
    <property type="match status" value="1"/>
</dbReference>
<keyword evidence="1" id="KW-0238">DNA-binding</keyword>
<dbReference type="SMART" id="SM00530">
    <property type="entry name" value="HTH_XRE"/>
    <property type="match status" value="1"/>
</dbReference>
<evidence type="ECO:0000313" key="3">
    <source>
        <dbReference type="EMBL" id="MEJ6348816.1"/>
    </source>
</evidence>
<dbReference type="Gene3D" id="1.10.260.40">
    <property type="entry name" value="lambda repressor-like DNA-binding domains"/>
    <property type="match status" value="1"/>
</dbReference>
<dbReference type="Proteomes" id="UP001377804">
    <property type="component" value="Unassembled WGS sequence"/>
</dbReference>
<evidence type="ECO:0000256" key="1">
    <source>
        <dbReference type="ARBA" id="ARBA00023125"/>
    </source>
</evidence>
<reference evidence="3 4" key="1">
    <citation type="submission" date="2023-10" db="EMBL/GenBank/DDBJ databases">
        <title>Holzapfeliella saturejae sp. nov. isolated from Satureja montana flowers.</title>
        <authorList>
            <person name="Alcantara C."/>
            <person name="Zuniga M."/>
            <person name="Landete J.M."/>
            <person name="Monedero V."/>
        </authorList>
    </citation>
    <scope>NUCLEOTIDE SEQUENCE [LARGE SCALE GENOMIC DNA]</scope>
    <source>
        <strain evidence="3 4">He02</strain>
    </source>
</reference>
<dbReference type="EMBL" id="JAWMWG010000003">
    <property type="protein sequence ID" value="MEJ6348816.1"/>
    <property type="molecule type" value="Genomic_DNA"/>
</dbReference>
<sequence length="116" mass="13305">MRSPADISHTIARLRKEQGMTLTELAGKLGIGKSALSRYERAERQVPVNNIGKYADALKVSIEYLLFTDEERRTFLDEKAVDLNEVINEDIPVYFNGKRISNEKLRLFVEMTTLED</sequence>
<gene>
    <name evidence="3" type="ORF">R4Y45_06250</name>
</gene>
<dbReference type="CDD" id="cd00093">
    <property type="entry name" value="HTH_XRE"/>
    <property type="match status" value="1"/>
</dbReference>
<dbReference type="RefSeq" id="WP_339970321.1">
    <property type="nucleotide sequence ID" value="NZ_JAWMWG010000003.1"/>
</dbReference>
<evidence type="ECO:0000259" key="2">
    <source>
        <dbReference type="PROSITE" id="PS50943"/>
    </source>
</evidence>
<dbReference type="InterPro" id="IPR010982">
    <property type="entry name" value="Lambda_DNA-bd_dom_sf"/>
</dbReference>
<dbReference type="InterPro" id="IPR001387">
    <property type="entry name" value="Cro/C1-type_HTH"/>
</dbReference>
<keyword evidence="4" id="KW-1185">Reference proteome</keyword>
<proteinExistence type="predicted"/>
<feature type="domain" description="HTH cro/C1-type" evidence="2">
    <location>
        <begin position="11"/>
        <end position="65"/>
    </location>
</feature>
<dbReference type="PROSITE" id="PS50943">
    <property type="entry name" value="HTH_CROC1"/>
    <property type="match status" value="1"/>
</dbReference>
<dbReference type="Pfam" id="PF01381">
    <property type="entry name" value="HTH_3"/>
    <property type="match status" value="1"/>
</dbReference>
<comment type="caution">
    <text evidence="3">The sequence shown here is derived from an EMBL/GenBank/DDBJ whole genome shotgun (WGS) entry which is preliminary data.</text>
</comment>
<accession>A0ABU8SHH2</accession>
<evidence type="ECO:0000313" key="4">
    <source>
        <dbReference type="Proteomes" id="UP001377804"/>
    </source>
</evidence>